<organism evidence="3 4">
    <name type="scientific">Trematosphaeria pertusa</name>
    <dbReference type="NCBI Taxonomy" id="390896"/>
    <lineage>
        <taxon>Eukaryota</taxon>
        <taxon>Fungi</taxon>
        <taxon>Dikarya</taxon>
        <taxon>Ascomycota</taxon>
        <taxon>Pezizomycotina</taxon>
        <taxon>Dothideomycetes</taxon>
        <taxon>Pleosporomycetidae</taxon>
        <taxon>Pleosporales</taxon>
        <taxon>Massarineae</taxon>
        <taxon>Trematosphaeriaceae</taxon>
        <taxon>Trematosphaeria</taxon>
    </lineage>
</organism>
<reference evidence="3" key="1">
    <citation type="journal article" date="2020" name="Stud. Mycol.">
        <title>101 Dothideomycetes genomes: a test case for predicting lifestyles and emergence of pathogens.</title>
        <authorList>
            <person name="Haridas S."/>
            <person name="Albert R."/>
            <person name="Binder M."/>
            <person name="Bloem J."/>
            <person name="Labutti K."/>
            <person name="Salamov A."/>
            <person name="Andreopoulos B."/>
            <person name="Baker S."/>
            <person name="Barry K."/>
            <person name="Bills G."/>
            <person name="Bluhm B."/>
            <person name="Cannon C."/>
            <person name="Castanera R."/>
            <person name="Culley D."/>
            <person name="Daum C."/>
            <person name="Ezra D."/>
            <person name="Gonzalez J."/>
            <person name="Henrissat B."/>
            <person name="Kuo A."/>
            <person name="Liang C."/>
            <person name="Lipzen A."/>
            <person name="Lutzoni F."/>
            <person name="Magnuson J."/>
            <person name="Mondo S."/>
            <person name="Nolan M."/>
            <person name="Ohm R."/>
            <person name="Pangilinan J."/>
            <person name="Park H.-J."/>
            <person name="Ramirez L."/>
            <person name="Alfaro M."/>
            <person name="Sun H."/>
            <person name="Tritt A."/>
            <person name="Yoshinaga Y."/>
            <person name="Zwiers L.-H."/>
            <person name="Turgeon B."/>
            <person name="Goodwin S."/>
            <person name="Spatafora J."/>
            <person name="Crous P."/>
            <person name="Grigoriev I."/>
        </authorList>
    </citation>
    <scope>NUCLEOTIDE SEQUENCE</scope>
    <source>
        <strain evidence="3">CBS 122368</strain>
    </source>
</reference>
<dbReference type="Pfam" id="PF23584">
    <property type="entry name" value="DUF7136"/>
    <property type="match status" value="1"/>
</dbReference>
<dbReference type="RefSeq" id="XP_033683302.1">
    <property type="nucleotide sequence ID" value="XM_033829203.1"/>
</dbReference>
<gene>
    <name evidence="3" type="ORF">BU26DRAFT_520012</name>
</gene>
<evidence type="ECO:0000259" key="2">
    <source>
        <dbReference type="Pfam" id="PF23584"/>
    </source>
</evidence>
<dbReference type="OrthoDB" id="4490227at2759"/>
<keyword evidence="1" id="KW-0732">Signal</keyword>
<feature type="chain" id="PRO_5025374503" description="DUF7136 domain-containing protein" evidence="1">
    <location>
        <begin position="21"/>
        <end position="301"/>
    </location>
</feature>
<dbReference type="AlphaFoldDB" id="A0A6A6IE15"/>
<feature type="domain" description="DUF7136" evidence="2">
    <location>
        <begin position="41"/>
        <end position="256"/>
    </location>
</feature>
<dbReference type="Proteomes" id="UP000800094">
    <property type="component" value="Unassembled WGS sequence"/>
</dbReference>
<dbReference type="InterPro" id="IPR055560">
    <property type="entry name" value="DUF7136"/>
</dbReference>
<keyword evidence="4" id="KW-1185">Reference proteome</keyword>
<dbReference type="EMBL" id="ML987196">
    <property type="protein sequence ID" value="KAF2248298.1"/>
    <property type="molecule type" value="Genomic_DNA"/>
</dbReference>
<evidence type="ECO:0000313" key="3">
    <source>
        <dbReference type="EMBL" id="KAF2248298.1"/>
    </source>
</evidence>
<proteinExistence type="predicted"/>
<name>A0A6A6IE15_9PLEO</name>
<feature type="signal peptide" evidence="1">
    <location>
        <begin position="1"/>
        <end position="20"/>
    </location>
</feature>
<protein>
    <recommendedName>
        <fullName evidence="2">DUF7136 domain-containing protein</fullName>
    </recommendedName>
</protein>
<sequence>MARILCSLVAMLAACRPAFAETRTIAGTTSTSTSTPAPALPTFEIDIIFPRINETYNWTTSLPIAFAFQNLSAAAALGSFRFIWTIMPYNSVSLPIPGGVREDSWEVAFSPTNASSFTTPGGSPYILVNNTNPYDWDHPPNYGGTAYALQWYIQWDTIESQCDSPAPQVFDHILFTLHPEGLDEQWIVPNSSALGNVTGNCAQLGSVAEIDAGNPEVCSSFRELSGGRGNPCALKADEALVSSISSVAGSLATAQSLASATPTTTRTSSTNVAVGTEVPVRPAFAAAVVFGGLEVLSSWYY</sequence>
<accession>A0A6A6IE15</accession>
<dbReference type="PROSITE" id="PS51257">
    <property type="entry name" value="PROKAR_LIPOPROTEIN"/>
    <property type="match status" value="1"/>
</dbReference>
<evidence type="ECO:0000313" key="4">
    <source>
        <dbReference type="Proteomes" id="UP000800094"/>
    </source>
</evidence>
<dbReference type="GeneID" id="54582533"/>
<evidence type="ECO:0000256" key="1">
    <source>
        <dbReference type="SAM" id="SignalP"/>
    </source>
</evidence>